<proteinExistence type="predicted"/>
<dbReference type="InterPro" id="IPR009367">
    <property type="entry name" value="Elm1-like"/>
</dbReference>
<dbReference type="PANTHER" id="PTHR33986">
    <property type="entry name" value="OS02G0535700 PROTEIN"/>
    <property type="match status" value="1"/>
</dbReference>
<dbReference type="PANTHER" id="PTHR33986:SF15">
    <property type="entry name" value="MITOCHONDRIAL FISSION PROTEIN ELM1"/>
    <property type="match status" value="1"/>
</dbReference>
<dbReference type="Pfam" id="PF06258">
    <property type="entry name" value="Mito_fiss_Elm1"/>
    <property type="match status" value="1"/>
</dbReference>
<keyword evidence="2" id="KW-1185">Reference proteome</keyword>
<dbReference type="OrthoDB" id="1856981at2759"/>
<name>A0A2R5GIZ1_9STRA</name>
<accession>A0A2R5GIZ1</accession>
<sequence length="382" mass="41183">MRQLLLLHDGTLSSLAQCRALGAALRSASLFSKPASPTAVASAAEAVEAHVPLSKLSAMAPAWALALASEVTRRPFLGVASHEAAQRALNAAREAHVDTIIACGRRTAALSIGIKRALASTPGYGPVVNVQILNPRFGSFLRNRYFDAVITPQHDGVQGRNIFCTSGALTWVSPETLAEQRAHETPEETSFLAGTDARQSPRRLVVLLGGSTARKAMEQETVLDDLHDIFLALEGNFELALIVCSRRTPPDMVPLLHALTESSELPVRVWAPYLDPTQPQSRDPLTLQTFNPYRAALARGDAFVVTGDSVSIASDACSTGMPVYVLRDGVDGTKPGNKLWRFQEHLRDKGHVVPAVEDLGRPGRQHRTKDAEEAAAFVLRAI</sequence>
<evidence type="ECO:0000313" key="1">
    <source>
        <dbReference type="EMBL" id="GBG30856.1"/>
    </source>
</evidence>
<gene>
    <name evidence="1" type="ORF">FCC1311_070762</name>
</gene>
<protein>
    <submittedName>
        <fullName evidence="1">Mitochondrial fission protein ELM1</fullName>
    </submittedName>
</protein>
<comment type="caution">
    <text evidence="1">The sequence shown here is derived from an EMBL/GenBank/DDBJ whole genome shotgun (WGS) entry which is preliminary data.</text>
</comment>
<organism evidence="1 2">
    <name type="scientific">Hondaea fermentalgiana</name>
    <dbReference type="NCBI Taxonomy" id="2315210"/>
    <lineage>
        <taxon>Eukaryota</taxon>
        <taxon>Sar</taxon>
        <taxon>Stramenopiles</taxon>
        <taxon>Bigyra</taxon>
        <taxon>Labyrinthulomycetes</taxon>
        <taxon>Thraustochytrida</taxon>
        <taxon>Thraustochytriidae</taxon>
        <taxon>Hondaea</taxon>
    </lineage>
</organism>
<evidence type="ECO:0000313" key="2">
    <source>
        <dbReference type="Proteomes" id="UP000241890"/>
    </source>
</evidence>
<dbReference type="AlphaFoldDB" id="A0A2R5GIZ1"/>
<dbReference type="Proteomes" id="UP000241890">
    <property type="component" value="Unassembled WGS sequence"/>
</dbReference>
<dbReference type="EMBL" id="BEYU01000084">
    <property type="protein sequence ID" value="GBG30856.1"/>
    <property type="molecule type" value="Genomic_DNA"/>
</dbReference>
<reference evidence="1 2" key="1">
    <citation type="submission" date="2017-12" db="EMBL/GenBank/DDBJ databases">
        <title>Sequencing, de novo assembly and annotation of complete genome of a new Thraustochytrid species, strain FCC1311.</title>
        <authorList>
            <person name="Sedici K."/>
            <person name="Godart F."/>
            <person name="Aiese Cigliano R."/>
            <person name="Sanseverino W."/>
            <person name="Barakat M."/>
            <person name="Ortet P."/>
            <person name="Marechal E."/>
            <person name="Cagnac O."/>
            <person name="Amato A."/>
        </authorList>
    </citation>
    <scope>NUCLEOTIDE SEQUENCE [LARGE SCALE GENOMIC DNA]</scope>
</reference>
<dbReference type="InParanoid" id="A0A2R5GIZ1"/>